<sequence length="91" mass="10072">MFTTNEHSKPDERVVVESQRNFPQLLSWRAGGRGRLHAAGASSLVRTGEGAQGQRRLLELHRLPPSLLSVTSHGHLSTQDPVHVYHHAYSG</sequence>
<dbReference type="Proteomes" id="UP000314294">
    <property type="component" value="Unassembled WGS sequence"/>
</dbReference>
<proteinExistence type="predicted"/>
<keyword evidence="2" id="KW-1185">Reference proteome</keyword>
<organism evidence="1 2">
    <name type="scientific">Liparis tanakae</name>
    <name type="common">Tanaka's snailfish</name>
    <dbReference type="NCBI Taxonomy" id="230148"/>
    <lineage>
        <taxon>Eukaryota</taxon>
        <taxon>Metazoa</taxon>
        <taxon>Chordata</taxon>
        <taxon>Craniata</taxon>
        <taxon>Vertebrata</taxon>
        <taxon>Euteleostomi</taxon>
        <taxon>Actinopterygii</taxon>
        <taxon>Neopterygii</taxon>
        <taxon>Teleostei</taxon>
        <taxon>Neoteleostei</taxon>
        <taxon>Acanthomorphata</taxon>
        <taxon>Eupercaria</taxon>
        <taxon>Perciformes</taxon>
        <taxon>Cottioidei</taxon>
        <taxon>Cottales</taxon>
        <taxon>Liparidae</taxon>
        <taxon>Liparis</taxon>
    </lineage>
</organism>
<name>A0A4Z2JD19_9TELE</name>
<reference evidence="1 2" key="1">
    <citation type="submission" date="2019-03" db="EMBL/GenBank/DDBJ databases">
        <title>First draft genome of Liparis tanakae, snailfish: a comprehensive survey of snailfish specific genes.</title>
        <authorList>
            <person name="Kim W."/>
            <person name="Song I."/>
            <person name="Jeong J.-H."/>
            <person name="Kim D."/>
            <person name="Kim S."/>
            <person name="Ryu S."/>
            <person name="Song J.Y."/>
            <person name="Lee S.K."/>
        </authorList>
    </citation>
    <scope>NUCLEOTIDE SEQUENCE [LARGE SCALE GENOMIC DNA]</scope>
    <source>
        <tissue evidence="1">Muscle</tissue>
    </source>
</reference>
<dbReference type="AlphaFoldDB" id="A0A4Z2JD19"/>
<accession>A0A4Z2JD19</accession>
<dbReference type="EMBL" id="SRLO01000007">
    <property type="protein sequence ID" value="TNN88119.1"/>
    <property type="molecule type" value="Genomic_DNA"/>
</dbReference>
<gene>
    <name evidence="1" type="ORF">EYF80_001700</name>
</gene>
<comment type="caution">
    <text evidence="1">The sequence shown here is derived from an EMBL/GenBank/DDBJ whole genome shotgun (WGS) entry which is preliminary data.</text>
</comment>
<protein>
    <submittedName>
        <fullName evidence="1">Uncharacterized protein</fullName>
    </submittedName>
</protein>
<evidence type="ECO:0000313" key="2">
    <source>
        <dbReference type="Proteomes" id="UP000314294"/>
    </source>
</evidence>
<evidence type="ECO:0000313" key="1">
    <source>
        <dbReference type="EMBL" id="TNN88119.1"/>
    </source>
</evidence>